<keyword evidence="10" id="KW-0067">ATP-binding</keyword>
<dbReference type="InterPro" id="IPR025724">
    <property type="entry name" value="GAG-pre-integrase_dom"/>
</dbReference>
<dbReference type="InterPro" id="IPR001878">
    <property type="entry name" value="Znf_CCHC"/>
</dbReference>
<dbReference type="PANTHER" id="PTHR42648">
    <property type="entry name" value="TRANSPOSASE, PUTATIVE-RELATED"/>
    <property type="match status" value="1"/>
</dbReference>
<keyword evidence="7" id="KW-0064">Aspartyl protease</keyword>
<sequence length="3104" mass="353374">MASLPSHDVTLNKLDGYNYSLWSFKIEMLLQKEDLWEVVTENIPDEPKIEWKKKDSKARAIINLSIADSQIVHVKNLLTAKATWDTLKNIYERKTLSGKIYLLRKLYSLKLEEDKDMQQHITTMMELVDKLRTIGETLKDSHITAILLCSLPKSYSNLITMLESRPDDELTLEFTKNKLLDEHTRRVESSKDESTASKALKSLHRASSQRREKEKKFCSFCHKPNHSKEECWHYQKRNNSNKEYKYENFRRGNVPKYTNQSSVTQEQPTNQRTTKGPNPKALNCTQREASVHNWFIDSGATSHMAYDESFFTELNREQTQNVVVANGNKLQVKGIGQGEIKVITPQGKTDTLLLTKVLYIPELTDNLLSVSAATSNGCKVTFNRDWCTIERDNTALANGILDNGMYRLHLDDNPQTRTFKANVAKQNHCKNKNCLMLWHDRLGHRNIESIKKIRNENLARGLSLNNCSHSTDCVQCIQGKLTETPFPKKTEYRATETLQLVHSDICGPLQTNSLSGKRYFITFTDDYSRYTKIYLLKGKDEVYEKIKDYVISAHTEFGKNIQTIRTDNGREYVNRQVEDFLNQSGIKHQLTVPYSPAQNGVAERKNRSLMEMTRCMLFDSGLPQSLWAEAVTTANYLHNRIPSKATDKTPFELWTNRKPSLKHLKRFGCKAFAYIPKIKRNKLDSKVIEGIFLGYDDRSKGYRILHDTDNITISRSVKFIEKENGFHHASTKTTSPQVLSTDLTSSNHIGNEEESQEPGTQSENLEDSETEDYIQPSTSTGTQVVTQRRSTRPTKGIPPIRNDYMLYKTEAQDIPTPTSYSEVLQLPKIERDKWLQAMNEELNSLEKNNVWELTPLPKDKKIIGCKWTYKQKLNSKGEIERYKARLVAEGFNQKFGRDYEETFAPIVKHSTIRAFLAASVYKGMKVNHLDVKTAFLHGDLDKELYMELPEGLHTKQTNKVCKLKKAIYGLKQAGRPWNTKIASTLIKNNFKQSIVDPCLFTKNEENHSIYLILYVDDMLLASDSEIIIQNTVKTLEKEFEIKNLGDPTQFIGIEISRNREGELLLSQKNKIQELVERYNLQEAKPTFTPMESGYPGISDEKLLPNNVQYQQLIGSLLYLSVVSRPDIAAPVCILSSRNQNPRNCDWNAAKRIVRYLKTTKELELRISNQKPPTLEAYSDATWASDNTDRKSLSGNLFLLGSNPISWMTGKQGCVSLSSTEAELISAAEASQELLWLLDLLKDLELEQKAPIYFHQDNQSCLKICSSEKVSSRTKHIATKIHHLKDLQKKTVIKMIYCPTGDMKADILTKPLPRPTFEKLRYNLFVGHCVIALDMNPAKKKKKAYKPTTRIVNVADLEREDEMVISRNCSILSSIGHPALKSLHEDLIRYIASRTEMIKALATNVENLTDTLESFAELDEIEEANKPKTACRGTQTCPALSCNETSSQTDPIKPATPAPAALPAKKPASSLPAPAPTKRKQSEAPNPPAKRTNLNGPSKPVPSHVSKPAAAQVILHGEKSAAHTVVISDDPQADPREMLKTVRAAHTLPQGVWASLRTKGKLVLHSSNPDTIPEVTTSLASKLNGMKVRQQKEILPRICLFKVDEETSNSTIEETFLETAAVRKLPGDKVVRVAHRSAPRNGTCTAFIEASTANHNPSFFLSLADSKTKKMSEDCLSRIKVFNGENFSLWKFQFRLLLEQQKLLELLEGLEIKLNVLSSDSNSESSLQNWKSKDVKARMLLSQAIELRFLQPLMNCTSASQMWQKLLAIHEQKYEFTIGLLWQQFFDARLTSETISDYIAKIENISAQISQMGGTLTEDQKRAKILNTLPSSMRYFVAAWESLDPKAQTLNNLTARLLIEETRNQQSRSSKQDEALLHRQARTKPKDTQRSFQDAKKNTKCHYCHKIGHWSRECRKRLANEKNKSKNLHDSKGSSSDYGLILCDNQVEPNDIWYADSGASCSMTFRREWFKTYTPFTSDHPIYLGDNSTLLAEGMGDIEIQAYVDGGWYNTYIRNVLYSPQLKKNLYSLSTSTRRAFNVIIKHDKLQIFMDNDLKAVGVRHDGLYRMLFKVTSSSSQGYITSENKLQLWHERLAHLPVATLREMATKGLVDGLQPQDLEGEFFFCEGCQLGKAHRKSCYPSDGENYQLGEFIYADICGPMQTQSLSKYLYFCLFKDYFSGYRHIYFIKNKSDVLDIFKEYATLIYTQTGNKIKVLRTDNALEFKSDNFADLCKRFGIIHEFTAPYVHEQIGRIERDNLRLWKQPGYENTSKNFRLWDWKTRKIRISKDVTFDEKATLHSDRESTKPKEIIFQINSAPDESPVATTNIPVQEMLPVSNISSHPMITRSKVSNSQCNFALADEPSNYIDAITSSDSERWKLAMDEEIDALNKNKTWTLERLADGHKPIGCKWVYKIKTEFDGTIQRFKARLVAKGYSQIKNVDYFDTFSPVVSHNFKTSDADPCIFIGTHNDSNVILALYVDDGIKYIEARREYFKLLQRKRDEFNKDKNERIKNAKDPKSFWNAIASFRKKPIIQGEIDIKEWFLFYKNLLNKENKEATFTIRKVGQLNCSTFKKRLGIKLHSWKREEQGHNKKSPCLTYLDCKYYIFTCSLMVNIVCNSTENPYRARCPNKAVLLFVDDGIILSKDKEAIAIIMDELEHAFDITSGSVNFFVGLQIEQSEDRASIFIHQSSYIDKILSKFNMADCIPASVPMDPSVILTKQDCPTPEQKEKMPKFPFREAVGSLMFASCVSRPDITYAVSQVSKFLEYPGPAHCTTVKNIFRYLKGTPHMGILFTGQDQLVGYSDSDFARDVDSRKSTTGYAFMMNGGTVSWASQRQPIIALSTTESEYIAACSAAKELIWIRRLLQGIGCDITKETELYIDNQAAIKLVENPVFHKRTKHIDVRYHFIRSKHEEGELKVHHVCSSEQLADIMTKPLPRNKFHYLRGLLNILDREGTRGIRHHVQRVGIPESPGSGEVLLRKPGRPVHAAATALRPEEQADDPRPCLHPQGQVGDRPQLAGPPPQAGTGVLRRGVGGDLEQPQTRGSQDLQHGDDGQAKFPGRGERHEAALPSQSRAAQRRVHGWRSHLHHHGADGERQPAGFPS</sequence>
<feature type="region of interest" description="Disordered" evidence="19">
    <location>
        <begin position="243"/>
        <end position="281"/>
    </location>
</feature>
<dbReference type="SMART" id="SM00343">
    <property type="entry name" value="ZnF_C2HC"/>
    <property type="match status" value="2"/>
</dbReference>
<evidence type="ECO:0000259" key="20">
    <source>
        <dbReference type="PROSITE" id="PS50158"/>
    </source>
</evidence>
<keyword evidence="8" id="KW-0255">Endonuclease</keyword>
<keyword evidence="14" id="KW-0548">Nucleotidyltransferase</keyword>
<organism evidence="22 23">
    <name type="scientific">Cordylochernes scorpioides</name>
    <dbReference type="NCBI Taxonomy" id="51811"/>
    <lineage>
        <taxon>Eukaryota</taxon>
        <taxon>Metazoa</taxon>
        <taxon>Ecdysozoa</taxon>
        <taxon>Arthropoda</taxon>
        <taxon>Chelicerata</taxon>
        <taxon>Arachnida</taxon>
        <taxon>Pseudoscorpiones</taxon>
        <taxon>Cheliferoidea</taxon>
        <taxon>Chernetidae</taxon>
        <taxon>Cordylochernes</taxon>
    </lineage>
</organism>
<feature type="region of interest" description="Disordered" evidence="19">
    <location>
        <begin position="728"/>
        <end position="800"/>
    </location>
</feature>
<feature type="domain" description="Integrase catalytic" evidence="21">
    <location>
        <begin position="481"/>
        <end position="658"/>
    </location>
</feature>
<dbReference type="Pfam" id="PF07727">
    <property type="entry name" value="RVT_2"/>
    <property type="match status" value="3"/>
</dbReference>
<evidence type="ECO:0000256" key="9">
    <source>
        <dbReference type="ARBA" id="ARBA00022801"/>
    </source>
</evidence>
<dbReference type="CDD" id="cd09272">
    <property type="entry name" value="RNase_HI_RT_Ty1"/>
    <property type="match status" value="2"/>
</dbReference>
<evidence type="ECO:0000256" key="15">
    <source>
        <dbReference type="ARBA" id="ARBA00023113"/>
    </source>
</evidence>
<feature type="compositionally biased region" description="Basic and acidic residues" evidence="19">
    <location>
        <begin position="2994"/>
        <end position="3004"/>
    </location>
</feature>
<dbReference type="InterPro" id="IPR001584">
    <property type="entry name" value="Integrase_cat-core"/>
</dbReference>
<feature type="region of interest" description="Disordered" evidence="19">
    <location>
        <begin position="1862"/>
        <end position="1893"/>
    </location>
</feature>
<keyword evidence="15" id="KW-0917">Virion maturation</keyword>
<keyword evidence="2" id="KW-1188">Viral release from host cell</keyword>
<dbReference type="Proteomes" id="UP001235939">
    <property type="component" value="Chromosome 01"/>
</dbReference>
<feature type="region of interest" description="Disordered" evidence="19">
    <location>
        <begin position="1441"/>
        <end position="1506"/>
    </location>
</feature>
<dbReference type="SUPFAM" id="SSF57756">
    <property type="entry name" value="Retrovirus zinc finger-like domains"/>
    <property type="match status" value="1"/>
</dbReference>
<keyword evidence="23" id="KW-1185">Reference proteome</keyword>
<evidence type="ECO:0000256" key="10">
    <source>
        <dbReference type="ARBA" id="ARBA00022840"/>
    </source>
</evidence>
<dbReference type="PROSITE" id="PS50158">
    <property type="entry name" value="ZF_CCHC"/>
    <property type="match status" value="1"/>
</dbReference>
<evidence type="ECO:0000313" key="22">
    <source>
        <dbReference type="EMBL" id="UYV61694.1"/>
    </source>
</evidence>
<evidence type="ECO:0000256" key="16">
    <source>
        <dbReference type="ARBA" id="ARBA00023172"/>
    </source>
</evidence>
<keyword evidence="3" id="KW-0645">Protease</keyword>
<dbReference type="Pfam" id="PF22936">
    <property type="entry name" value="Pol_BBD"/>
    <property type="match status" value="2"/>
</dbReference>
<reference evidence="22 23" key="1">
    <citation type="submission" date="2022-01" db="EMBL/GenBank/DDBJ databases">
        <title>A chromosomal length assembly of Cordylochernes scorpioides.</title>
        <authorList>
            <person name="Zeh D."/>
            <person name="Zeh J."/>
        </authorList>
    </citation>
    <scope>NUCLEOTIDE SEQUENCE [LARGE SCALE GENOMIC DNA]</scope>
    <source>
        <strain evidence="22">IN4F17</strain>
        <tissue evidence="22">Whole Body</tissue>
    </source>
</reference>
<dbReference type="InterPro" id="IPR057670">
    <property type="entry name" value="SH3_retrovirus"/>
</dbReference>
<evidence type="ECO:0000256" key="12">
    <source>
        <dbReference type="ARBA" id="ARBA00022908"/>
    </source>
</evidence>
<feature type="compositionally biased region" description="Polar residues" evidence="19">
    <location>
        <begin position="3040"/>
        <end position="3049"/>
    </location>
</feature>
<dbReference type="Pfam" id="PF13976">
    <property type="entry name" value="gag_pre-integrs"/>
    <property type="match status" value="2"/>
</dbReference>
<feature type="region of interest" description="Disordered" evidence="19">
    <location>
        <begin position="2966"/>
        <end position="3104"/>
    </location>
</feature>
<feature type="domain" description="CCHC-type" evidence="20">
    <location>
        <begin position="1899"/>
        <end position="1915"/>
    </location>
</feature>
<evidence type="ECO:0000259" key="21">
    <source>
        <dbReference type="PROSITE" id="PS50994"/>
    </source>
</evidence>
<evidence type="ECO:0000256" key="13">
    <source>
        <dbReference type="ARBA" id="ARBA00022918"/>
    </source>
</evidence>
<evidence type="ECO:0000256" key="4">
    <source>
        <dbReference type="ARBA" id="ARBA00022722"/>
    </source>
</evidence>
<keyword evidence="9" id="KW-0378">Hydrolase</keyword>
<keyword evidence="12" id="KW-0229">DNA integration</keyword>
<dbReference type="Pfam" id="PF14223">
    <property type="entry name" value="Retrotran_gag_2"/>
    <property type="match status" value="2"/>
</dbReference>
<keyword evidence="6" id="KW-0547">Nucleotide-binding</keyword>
<keyword evidence="4" id="KW-0540">Nuclease</keyword>
<dbReference type="SUPFAM" id="SSF56672">
    <property type="entry name" value="DNA/RNA polymerases"/>
    <property type="match status" value="2"/>
</dbReference>
<keyword evidence="14" id="KW-0808">Transferase</keyword>
<keyword evidence="18" id="KW-0862">Zinc</keyword>
<proteinExistence type="predicted"/>
<feature type="compositionally biased region" description="Polar residues" evidence="19">
    <location>
        <begin position="256"/>
        <end position="276"/>
    </location>
</feature>
<keyword evidence="13" id="KW-0695">RNA-directed DNA polymerase</keyword>
<dbReference type="InterPro" id="IPR043502">
    <property type="entry name" value="DNA/RNA_pol_sf"/>
</dbReference>
<dbReference type="Gene3D" id="3.30.420.10">
    <property type="entry name" value="Ribonuclease H-like superfamily/Ribonuclease H"/>
    <property type="match status" value="2"/>
</dbReference>
<feature type="compositionally biased region" description="Polar residues" evidence="19">
    <location>
        <begin position="731"/>
        <end position="749"/>
    </location>
</feature>
<evidence type="ECO:0008006" key="24">
    <source>
        <dbReference type="Google" id="ProtNLM"/>
    </source>
</evidence>
<dbReference type="EMBL" id="CP092863">
    <property type="protein sequence ID" value="UYV61694.1"/>
    <property type="molecule type" value="Genomic_DNA"/>
</dbReference>
<dbReference type="Gene3D" id="4.10.60.10">
    <property type="entry name" value="Zinc finger, CCHC-type"/>
    <property type="match status" value="1"/>
</dbReference>
<name>A0ABY6JYD8_9ARAC</name>
<feature type="domain" description="Integrase catalytic" evidence="21">
    <location>
        <begin position="2135"/>
        <end position="2256"/>
    </location>
</feature>
<feature type="compositionally biased region" description="Low complexity" evidence="19">
    <location>
        <begin position="1496"/>
        <end position="1506"/>
    </location>
</feature>
<feature type="compositionally biased region" description="Basic and acidic residues" evidence="19">
    <location>
        <begin position="183"/>
        <end position="195"/>
    </location>
</feature>
<evidence type="ECO:0000256" key="2">
    <source>
        <dbReference type="ARBA" id="ARBA00022612"/>
    </source>
</evidence>
<keyword evidence="11" id="KW-0460">Magnesium</keyword>
<dbReference type="Pfam" id="PF00665">
    <property type="entry name" value="rve"/>
    <property type="match status" value="1"/>
</dbReference>
<evidence type="ECO:0000256" key="14">
    <source>
        <dbReference type="ARBA" id="ARBA00022932"/>
    </source>
</evidence>
<feature type="compositionally biased region" description="Basic and acidic residues" evidence="19">
    <location>
        <begin position="1883"/>
        <end position="1893"/>
    </location>
</feature>
<dbReference type="InterPro" id="IPR039537">
    <property type="entry name" value="Retrotran_Ty1/copia-like"/>
</dbReference>
<feature type="compositionally biased region" description="Polar residues" evidence="19">
    <location>
        <begin position="775"/>
        <end position="788"/>
    </location>
</feature>
<feature type="non-terminal residue" evidence="22">
    <location>
        <position position="1"/>
    </location>
</feature>
<dbReference type="InterPro" id="IPR036397">
    <property type="entry name" value="RNaseH_sf"/>
</dbReference>
<evidence type="ECO:0000256" key="17">
    <source>
        <dbReference type="ARBA" id="ARBA00023268"/>
    </source>
</evidence>
<evidence type="ECO:0000256" key="18">
    <source>
        <dbReference type="PROSITE-ProRule" id="PRU00047"/>
    </source>
</evidence>
<dbReference type="InterPro" id="IPR013103">
    <property type="entry name" value="RVT_2"/>
</dbReference>
<evidence type="ECO:0000256" key="7">
    <source>
        <dbReference type="ARBA" id="ARBA00022750"/>
    </source>
</evidence>
<evidence type="ECO:0000256" key="3">
    <source>
        <dbReference type="ARBA" id="ARBA00022670"/>
    </source>
</evidence>
<evidence type="ECO:0000256" key="1">
    <source>
        <dbReference type="ARBA" id="ARBA00002180"/>
    </source>
</evidence>
<evidence type="ECO:0000313" key="23">
    <source>
        <dbReference type="Proteomes" id="UP001235939"/>
    </source>
</evidence>
<comment type="function">
    <text evidence="1">The aspartyl protease (PR) mediates the proteolytic cleavages of the Gag and Gag-Pol polyproteins after assembly of the VLP.</text>
</comment>
<dbReference type="Pfam" id="PF25597">
    <property type="entry name" value="SH3_retrovirus"/>
    <property type="match status" value="2"/>
</dbReference>
<feature type="region of interest" description="Disordered" evidence="19">
    <location>
        <begin position="183"/>
        <end position="208"/>
    </location>
</feature>
<feature type="compositionally biased region" description="Basic and acidic residues" evidence="19">
    <location>
        <begin position="3050"/>
        <end position="3068"/>
    </location>
</feature>
<dbReference type="PANTHER" id="PTHR42648:SF11">
    <property type="entry name" value="TRANSPOSON TY4-P GAG-POL POLYPROTEIN"/>
    <property type="match status" value="1"/>
</dbReference>
<keyword evidence="14" id="KW-0239">DNA-directed DNA polymerase</keyword>
<evidence type="ECO:0000256" key="11">
    <source>
        <dbReference type="ARBA" id="ARBA00022842"/>
    </source>
</evidence>
<dbReference type="PROSITE" id="PS50994">
    <property type="entry name" value="INTEGRASE"/>
    <property type="match status" value="2"/>
</dbReference>
<evidence type="ECO:0000256" key="19">
    <source>
        <dbReference type="SAM" id="MobiDB-lite"/>
    </source>
</evidence>
<keyword evidence="18" id="KW-0863">Zinc-finger</keyword>
<keyword evidence="17" id="KW-0511">Multifunctional enzyme</keyword>
<accession>A0ABY6JYD8</accession>
<protein>
    <recommendedName>
        <fullName evidence="24">Retrovirus-related Pol polyprotein from transposon TNT 1-94</fullName>
    </recommendedName>
</protein>
<keyword evidence="16" id="KW-0233">DNA recombination</keyword>
<keyword evidence="5" id="KW-0479">Metal-binding</keyword>
<gene>
    <name evidence="22" type="ORF">LAZ67_1005936</name>
</gene>
<evidence type="ECO:0000256" key="5">
    <source>
        <dbReference type="ARBA" id="ARBA00022723"/>
    </source>
</evidence>
<feature type="compositionally biased region" description="Basic residues" evidence="19">
    <location>
        <begin position="3077"/>
        <end position="3090"/>
    </location>
</feature>
<feature type="compositionally biased region" description="Low complexity" evidence="19">
    <location>
        <begin position="1452"/>
        <end position="1471"/>
    </location>
</feature>
<dbReference type="InterPro" id="IPR012337">
    <property type="entry name" value="RNaseH-like_sf"/>
</dbReference>
<dbReference type="SUPFAM" id="SSF53098">
    <property type="entry name" value="Ribonuclease H-like"/>
    <property type="match status" value="2"/>
</dbReference>
<dbReference type="InterPro" id="IPR054722">
    <property type="entry name" value="PolX-like_BBD"/>
</dbReference>
<evidence type="ECO:0000256" key="6">
    <source>
        <dbReference type="ARBA" id="ARBA00022741"/>
    </source>
</evidence>
<evidence type="ECO:0000256" key="8">
    <source>
        <dbReference type="ARBA" id="ARBA00022759"/>
    </source>
</evidence>
<dbReference type="InterPro" id="IPR036875">
    <property type="entry name" value="Znf_CCHC_sf"/>
</dbReference>